<name>A0A2C9D9B6_9HYPH</name>
<dbReference type="InterPro" id="IPR009467">
    <property type="entry name" value="Glycolipid-bd_prot_put"/>
</dbReference>
<evidence type="ECO:0000313" key="2">
    <source>
        <dbReference type="Proteomes" id="UP000223606"/>
    </source>
</evidence>
<dbReference type="Proteomes" id="UP000223606">
    <property type="component" value="Chromosome 1"/>
</dbReference>
<sequence length="188" mass="20945">MDRWQVLWSRLDQKGMDACRIYAGGDGWTIEGTATFVDGDAIASLSYRLLCGHNWATREADVRGWVGGRELSLRIGQRPDGVWVVDGRPVDLSHGLLDVDLGFSPASNTNAIRRLDLGIGEKTETTAVWLDTADWTAKPLLQTYERISPTVLAYTSPRHGYEASLVTNEFGIVLDYPGLWKAEYLHAY</sequence>
<dbReference type="EMBL" id="LT960614">
    <property type="protein sequence ID" value="SON56738.1"/>
    <property type="molecule type" value="Genomic_DNA"/>
</dbReference>
<reference evidence="2" key="1">
    <citation type="submission" date="2017-09" db="EMBL/GenBank/DDBJ databases">
        <title>Genome sequence of Nannocystis excedens DSM 71.</title>
        <authorList>
            <person name="Blom J."/>
        </authorList>
    </citation>
    <scope>NUCLEOTIDE SEQUENCE [LARGE SCALE GENOMIC DNA]</scope>
    <source>
        <strain evidence="2">type strain: E19</strain>
    </source>
</reference>
<dbReference type="SUPFAM" id="SSF159275">
    <property type="entry name" value="PA1994-like"/>
    <property type="match status" value="1"/>
</dbReference>
<dbReference type="Pfam" id="PF06475">
    <property type="entry name" value="Glycolipid_bind"/>
    <property type="match status" value="1"/>
</dbReference>
<accession>A0A2C9D9B6</accession>
<dbReference type="RefSeq" id="WP_099557082.1">
    <property type="nucleotide sequence ID" value="NZ_LT960614.1"/>
</dbReference>
<dbReference type="KEGG" id="hdi:HDIA_3197"/>
<evidence type="ECO:0008006" key="3">
    <source>
        <dbReference type="Google" id="ProtNLM"/>
    </source>
</evidence>
<protein>
    <recommendedName>
        <fullName evidence="3">Glycolipid-binding domain-containing protein</fullName>
    </recommendedName>
</protein>
<dbReference type="AlphaFoldDB" id="A0A2C9D9B6"/>
<keyword evidence="2" id="KW-1185">Reference proteome</keyword>
<evidence type="ECO:0000313" key="1">
    <source>
        <dbReference type="EMBL" id="SON56738.1"/>
    </source>
</evidence>
<dbReference type="OrthoDB" id="7347529at2"/>
<organism evidence="1 2">
    <name type="scientific">Hartmannibacter diazotrophicus</name>
    <dbReference type="NCBI Taxonomy" id="1482074"/>
    <lineage>
        <taxon>Bacteria</taxon>
        <taxon>Pseudomonadati</taxon>
        <taxon>Pseudomonadota</taxon>
        <taxon>Alphaproteobacteria</taxon>
        <taxon>Hyphomicrobiales</taxon>
        <taxon>Pleomorphomonadaceae</taxon>
        <taxon>Hartmannibacter</taxon>
    </lineage>
</organism>
<gene>
    <name evidence="1" type="ORF">HDIA_3197</name>
</gene>
<proteinExistence type="predicted"/>